<dbReference type="RefSeq" id="WP_024038119.1">
    <property type="nucleotide sequence ID" value="NZ_CACRUE010000026.1"/>
</dbReference>
<sequence>MKIQDVINLAKKRGPKTVSVACCQDKEVLLAVENARKEGIIEAILVGDIDKTKEIAEKLNIDLNNYELIDIKDLSEASLKAVELVSSKKADIVMKGLVDTSIVLKAVLNKEIGLRTGNVLSHTGVFAVEGYNRLFFITDAAMNIDPDLNTKKQIIENAVRLARALDIEEPKVAVLCAKEKVNPKMPDTVDAKELEEMYKRGEIKNCIVGGPFALDNAVSEEAAKHKGIDHPVAGKADVLLVPDIESGNIFYKSMTFFAKAESAGLVLGAKAPIVLTSRADSDVTKLNSIALGVLAASKND</sequence>
<dbReference type="InterPro" id="IPR050500">
    <property type="entry name" value="Phos_Acetyltrans/Butyryltrans"/>
</dbReference>
<dbReference type="InterPro" id="IPR012147">
    <property type="entry name" value="P_Ac_Bu_trans"/>
</dbReference>
<comment type="similarity">
    <text evidence="1">Belongs to the phosphate acetyltransferase and butyryltransferase family.</text>
</comment>
<dbReference type="InterPro" id="IPR002505">
    <property type="entry name" value="PTA_PTB"/>
</dbReference>
<feature type="domain" description="Phosphate acetyl/butaryl transferase" evidence="4">
    <location>
        <begin position="75"/>
        <end position="291"/>
    </location>
</feature>
<protein>
    <submittedName>
        <fullName evidence="5">Phosphate acetyltransferase</fullName>
        <ecNumber evidence="5">2.3.1.8</ecNumber>
    </submittedName>
</protein>
<evidence type="ECO:0000313" key="5">
    <source>
        <dbReference type="EMBL" id="VYU11400.1"/>
    </source>
</evidence>
<dbReference type="PIRSF" id="PIRSF000428">
    <property type="entry name" value="P_Ac_trans"/>
    <property type="match status" value="1"/>
</dbReference>
<evidence type="ECO:0000256" key="2">
    <source>
        <dbReference type="ARBA" id="ARBA00022679"/>
    </source>
</evidence>
<dbReference type="EC" id="2.3.1.8" evidence="5"/>
<dbReference type="AlphaFoldDB" id="A0A6N3C3G9"/>
<dbReference type="SUPFAM" id="SSF53659">
    <property type="entry name" value="Isocitrate/Isopropylmalate dehydrogenase-like"/>
    <property type="match status" value="1"/>
</dbReference>
<dbReference type="GO" id="GO:0008959">
    <property type="term" value="F:phosphate acetyltransferase activity"/>
    <property type="evidence" value="ECO:0007669"/>
    <property type="project" value="UniProtKB-EC"/>
</dbReference>
<gene>
    <name evidence="5" type="primary">pta_2</name>
    <name evidence="5" type="ORF">IBLFYP30_01769</name>
</gene>
<dbReference type="Gene3D" id="3.40.718.10">
    <property type="entry name" value="Isopropylmalate Dehydrogenase"/>
    <property type="match status" value="1"/>
</dbReference>
<evidence type="ECO:0000256" key="3">
    <source>
        <dbReference type="ARBA" id="ARBA00023315"/>
    </source>
</evidence>
<organism evidence="5">
    <name type="scientific">Intestinibacter bartlettii</name>
    <dbReference type="NCBI Taxonomy" id="261299"/>
    <lineage>
        <taxon>Bacteria</taxon>
        <taxon>Bacillati</taxon>
        <taxon>Bacillota</taxon>
        <taxon>Clostridia</taxon>
        <taxon>Peptostreptococcales</taxon>
        <taxon>Peptostreptococcaceae</taxon>
        <taxon>Intestinibacter</taxon>
    </lineage>
</organism>
<reference evidence="5" key="1">
    <citation type="submission" date="2019-11" db="EMBL/GenBank/DDBJ databases">
        <authorList>
            <person name="Feng L."/>
        </authorList>
    </citation>
    <scope>NUCLEOTIDE SEQUENCE</scope>
    <source>
        <strain evidence="5">IbartlettiiLFYP30</strain>
    </source>
</reference>
<dbReference type="PANTHER" id="PTHR43356:SF2">
    <property type="entry name" value="PHOSPHATE ACETYLTRANSFERASE"/>
    <property type="match status" value="1"/>
</dbReference>
<keyword evidence="2 5" id="KW-0808">Transferase</keyword>
<feature type="domain" description="Phosphate acetyl/butaryl transferase" evidence="4">
    <location>
        <begin position="5"/>
        <end position="73"/>
    </location>
</feature>
<keyword evidence="3 5" id="KW-0012">Acyltransferase</keyword>
<dbReference type="NCBIfam" id="NF006045">
    <property type="entry name" value="PRK08190.1"/>
    <property type="match status" value="1"/>
</dbReference>
<dbReference type="NCBIfam" id="NF004472">
    <property type="entry name" value="PRK05805.1"/>
    <property type="match status" value="1"/>
</dbReference>
<accession>A0A6N3C3G9</accession>
<proteinExistence type="inferred from homology"/>
<dbReference type="EMBL" id="CACRUE010000026">
    <property type="protein sequence ID" value="VYU11400.1"/>
    <property type="molecule type" value="Genomic_DNA"/>
</dbReference>
<evidence type="ECO:0000259" key="4">
    <source>
        <dbReference type="Pfam" id="PF01515"/>
    </source>
</evidence>
<dbReference type="Pfam" id="PF01515">
    <property type="entry name" value="PTA_PTB"/>
    <property type="match status" value="2"/>
</dbReference>
<name>A0A6N3C3G9_9FIRM</name>
<evidence type="ECO:0000256" key="1">
    <source>
        <dbReference type="ARBA" id="ARBA00005656"/>
    </source>
</evidence>
<dbReference type="PANTHER" id="PTHR43356">
    <property type="entry name" value="PHOSPHATE ACETYLTRANSFERASE"/>
    <property type="match status" value="1"/>
</dbReference>